<dbReference type="PANTHER" id="PTHR11662">
    <property type="entry name" value="SOLUTE CARRIER FAMILY 17"/>
    <property type="match status" value="1"/>
</dbReference>
<dbReference type="FunFam" id="1.20.1250.20:FF:000423">
    <property type="entry name" value="Putative inorganic phosphate cotransporter-like Protein"/>
    <property type="match status" value="1"/>
</dbReference>
<evidence type="ECO:0000256" key="3">
    <source>
        <dbReference type="ARBA" id="ARBA00022692"/>
    </source>
</evidence>
<dbReference type="PROSITE" id="PS50850">
    <property type="entry name" value="MFS"/>
    <property type="match status" value="1"/>
</dbReference>
<dbReference type="FunFam" id="1.20.1250.20:FF:000003">
    <property type="entry name" value="Solute carrier family 17 member 3"/>
    <property type="match status" value="1"/>
</dbReference>
<reference evidence="10" key="1">
    <citation type="submission" date="2015-07" db="EMBL/GenBank/DDBJ databases">
        <title>MeaNS - Measles Nucleotide Surveillance Program.</title>
        <authorList>
            <person name="Tran T."/>
            <person name="Druce J."/>
        </authorList>
    </citation>
    <scope>NUCLEOTIDE SEQUENCE</scope>
    <source>
        <strain evidence="10">UCB-OBI-ISO-001</strain>
        <tissue evidence="10">Gonad</tissue>
    </source>
</reference>
<evidence type="ECO:0000256" key="4">
    <source>
        <dbReference type="ARBA" id="ARBA00022847"/>
    </source>
</evidence>
<evidence type="ECO:0000256" key="8">
    <source>
        <dbReference type="SAM" id="Phobius"/>
    </source>
</evidence>
<keyword evidence="6 8" id="KW-0472">Membrane</keyword>
<dbReference type="EMBL" id="KQ421014">
    <property type="protein sequence ID" value="KOF78606.1"/>
    <property type="molecule type" value="Genomic_DNA"/>
</dbReference>
<dbReference type="Gene3D" id="1.20.1250.20">
    <property type="entry name" value="MFS general substrate transporter like domains"/>
    <property type="match status" value="2"/>
</dbReference>
<evidence type="ECO:0000256" key="6">
    <source>
        <dbReference type="ARBA" id="ARBA00023136"/>
    </source>
</evidence>
<dbReference type="InterPro" id="IPR036259">
    <property type="entry name" value="MFS_trans_sf"/>
</dbReference>
<feature type="transmembrane region" description="Helical" evidence="8">
    <location>
        <begin position="148"/>
        <end position="167"/>
    </location>
</feature>
<evidence type="ECO:0000256" key="2">
    <source>
        <dbReference type="ARBA" id="ARBA00022448"/>
    </source>
</evidence>
<dbReference type="GO" id="GO:0006820">
    <property type="term" value="P:monoatomic anion transport"/>
    <property type="evidence" value="ECO:0007669"/>
    <property type="project" value="TreeGrafter"/>
</dbReference>
<keyword evidence="2" id="KW-0813">Transport</keyword>
<comment type="subcellular location">
    <subcellularLocation>
        <location evidence="1">Membrane</location>
        <topology evidence="1">Multi-pass membrane protein</topology>
    </subcellularLocation>
</comment>
<evidence type="ECO:0000256" key="1">
    <source>
        <dbReference type="ARBA" id="ARBA00004141"/>
    </source>
</evidence>
<proteinExistence type="predicted"/>
<feature type="transmembrane region" description="Helical" evidence="8">
    <location>
        <begin position="290"/>
        <end position="313"/>
    </location>
</feature>
<dbReference type="GO" id="GO:0015293">
    <property type="term" value="F:symporter activity"/>
    <property type="evidence" value="ECO:0007669"/>
    <property type="project" value="UniProtKB-KW"/>
</dbReference>
<keyword evidence="5 8" id="KW-1133">Transmembrane helix</keyword>
<feature type="transmembrane region" description="Helical" evidence="8">
    <location>
        <begin position="54"/>
        <end position="72"/>
    </location>
</feature>
<feature type="region of interest" description="Disordered" evidence="7">
    <location>
        <begin position="388"/>
        <end position="413"/>
    </location>
</feature>
<dbReference type="AlphaFoldDB" id="A0A0L8GNR4"/>
<protein>
    <recommendedName>
        <fullName evidence="9">Major facilitator superfamily (MFS) profile domain-containing protein</fullName>
    </recommendedName>
</protein>
<feature type="transmembrane region" description="Helical" evidence="8">
    <location>
        <begin position="325"/>
        <end position="348"/>
    </location>
</feature>
<evidence type="ECO:0000256" key="7">
    <source>
        <dbReference type="SAM" id="MobiDB-lite"/>
    </source>
</evidence>
<dbReference type="PANTHER" id="PTHR11662:SF399">
    <property type="entry name" value="FI19708P1-RELATED"/>
    <property type="match status" value="1"/>
</dbReference>
<dbReference type="InterPro" id="IPR011701">
    <property type="entry name" value="MFS"/>
</dbReference>
<feature type="transmembrane region" description="Helical" evidence="8">
    <location>
        <begin position="26"/>
        <end position="47"/>
    </location>
</feature>
<feature type="domain" description="Major facilitator superfamily (MFS) profile" evidence="9">
    <location>
        <begin position="1"/>
        <end position="383"/>
    </location>
</feature>
<evidence type="ECO:0000256" key="5">
    <source>
        <dbReference type="ARBA" id="ARBA00022989"/>
    </source>
</evidence>
<dbReference type="InterPro" id="IPR050382">
    <property type="entry name" value="MFS_Na/Anion_cotransporter"/>
</dbReference>
<dbReference type="Pfam" id="PF07690">
    <property type="entry name" value="MFS_1"/>
    <property type="match status" value="1"/>
</dbReference>
<dbReference type="OrthoDB" id="2985014at2759"/>
<feature type="transmembrane region" description="Helical" evidence="8">
    <location>
        <begin position="113"/>
        <end position="136"/>
    </location>
</feature>
<feature type="transmembrane region" description="Helical" evidence="8">
    <location>
        <begin position="265"/>
        <end position="284"/>
    </location>
</feature>
<feature type="compositionally biased region" description="Polar residues" evidence="7">
    <location>
        <begin position="404"/>
        <end position="413"/>
    </location>
</feature>
<keyword evidence="4" id="KW-0769">Symport</keyword>
<dbReference type="SUPFAM" id="SSF103473">
    <property type="entry name" value="MFS general substrate transporter"/>
    <property type="match status" value="1"/>
</dbReference>
<evidence type="ECO:0000313" key="10">
    <source>
        <dbReference type="EMBL" id="KOF78606.1"/>
    </source>
</evidence>
<feature type="transmembrane region" description="Helical" evidence="8">
    <location>
        <begin position="360"/>
        <end position="379"/>
    </location>
</feature>
<gene>
    <name evidence="10" type="ORF">OCBIM_22030528mg</name>
</gene>
<keyword evidence="3 8" id="KW-0812">Transmembrane</keyword>
<feature type="transmembrane region" description="Helical" evidence="8">
    <location>
        <begin position="78"/>
        <end position="101"/>
    </location>
</feature>
<name>A0A0L8GNR4_OCTBM</name>
<evidence type="ECO:0000259" key="9">
    <source>
        <dbReference type="PROSITE" id="PS50850"/>
    </source>
</evidence>
<dbReference type="GO" id="GO:0016020">
    <property type="term" value="C:membrane"/>
    <property type="evidence" value="ECO:0007669"/>
    <property type="project" value="UniProtKB-SubCell"/>
</dbReference>
<dbReference type="STRING" id="37653.A0A0L8GNR4"/>
<sequence length="413" mass="44590">MLVLTSHSTLQHFEGEFEWSNTLQSNILACYFYGYISTNILAGILANKYGGKRVLGGSLLFASILTILHPSLSRISGYLTIVLRILTGLVSAPMFPAILSLMGLWAPPSERGLLIGITFAGQVLGNIVGFVIFGYLCEYGFDNGWGSIFYTSGVTTLIFSFVWYYVVYDNPDLHPISQEEHAYLSRTITCEKAIIFGLFGYNWGANSLQLLLPLYIKEALNVNAASNGIISSAPSIGEAIALPLWGKLADMLRSKNYMSTHSVRVLFQTVALVACASLLIIMGYLRCDQIILICIFLFLCGASLSLSCSGVVANNIEIAPNYAGVIYGLANTVSALSGSFSSLCAKALTTNATQSEWQIVFVLCGAVLVSGAILFVVLVRTEIQDWASPEGSEPSVNPKDGTKNESLAVSSRI</sequence>
<dbReference type="InterPro" id="IPR020846">
    <property type="entry name" value="MFS_dom"/>
</dbReference>
<accession>A0A0L8GNR4</accession>
<organism evidence="10">
    <name type="scientific">Octopus bimaculoides</name>
    <name type="common">California two-spotted octopus</name>
    <dbReference type="NCBI Taxonomy" id="37653"/>
    <lineage>
        <taxon>Eukaryota</taxon>
        <taxon>Metazoa</taxon>
        <taxon>Spiralia</taxon>
        <taxon>Lophotrochozoa</taxon>
        <taxon>Mollusca</taxon>
        <taxon>Cephalopoda</taxon>
        <taxon>Coleoidea</taxon>
        <taxon>Octopodiformes</taxon>
        <taxon>Octopoda</taxon>
        <taxon>Incirrata</taxon>
        <taxon>Octopodidae</taxon>
        <taxon>Octopus</taxon>
    </lineage>
</organism>